<keyword evidence="4 6" id="KW-0472">Membrane</keyword>
<dbReference type="Proteomes" id="UP001497623">
    <property type="component" value="Unassembled WGS sequence"/>
</dbReference>
<evidence type="ECO:0000256" key="4">
    <source>
        <dbReference type="ARBA" id="ARBA00023136"/>
    </source>
</evidence>
<feature type="compositionally biased region" description="Basic and acidic residues" evidence="5">
    <location>
        <begin position="220"/>
        <end position="234"/>
    </location>
</feature>
<dbReference type="Gene3D" id="1.20.1070.10">
    <property type="entry name" value="Rhodopsin 7-helix transmembrane proteins"/>
    <property type="match status" value="1"/>
</dbReference>
<keyword evidence="8" id="KW-1185">Reference proteome</keyword>
<accession>A0AAV2S937</accession>
<feature type="transmembrane region" description="Helical" evidence="6">
    <location>
        <begin position="53"/>
        <end position="76"/>
    </location>
</feature>
<dbReference type="PANTHER" id="PTHR46953:SF1">
    <property type="entry name" value="G-PROTEIN COUPLED RECEPTOR MTH-LIKE 1-RELATED"/>
    <property type="match status" value="1"/>
</dbReference>
<evidence type="ECO:0000313" key="7">
    <source>
        <dbReference type="EMBL" id="CAL4175745.1"/>
    </source>
</evidence>
<proteinExistence type="predicted"/>
<dbReference type="GO" id="GO:0016020">
    <property type="term" value="C:membrane"/>
    <property type="evidence" value="ECO:0007669"/>
    <property type="project" value="UniProtKB-SubCell"/>
</dbReference>
<feature type="region of interest" description="Disordered" evidence="5">
    <location>
        <begin position="133"/>
        <end position="234"/>
    </location>
</feature>
<evidence type="ECO:0000313" key="8">
    <source>
        <dbReference type="Proteomes" id="UP001497623"/>
    </source>
</evidence>
<keyword evidence="2 6" id="KW-0812">Transmembrane</keyword>
<feature type="transmembrane region" description="Helical" evidence="6">
    <location>
        <begin position="82"/>
        <end position="103"/>
    </location>
</feature>
<protein>
    <submittedName>
        <fullName evidence="7">Uncharacterized protein</fullName>
    </submittedName>
</protein>
<feature type="compositionally biased region" description="Polar residues" evidence="5">
    <location>
        <begin position="152"/>
        <end position="169"/>
    </location>
</feature>
<evidence type="ECO:0000256" key="5">
    <source>
        <dbReference type="SAM" id="MobiDB-lite"/>
    </source>
</evidence>
<feature type="non-terminal residue" evidence="7">
    <location>
        <position position="1"/>
    </location>
</feature>
<evidence type="ECO:0000256" key="3">
    <source>
        <dbReference type="ARBA" id="ARBA00022989"/>
    </source>
</evidence>
<dbReference type="EMBL" id="CAXKWB010054369">
    <property type="protein sequence ID" value="CAL4175745.1"/>
    <property type="molecule type" value="Genomic_DNA"/>
</dbReference>
<keyword evidence="3 6" id="KW-1133">Transmembrane helix</keyword>
<dbReference type="InterPro" id="IPR000832">
    <property type="entry name" value="GPCR_2_secretin-like"/>
</dbReference>
<organism evidence="7 8">
    <name type="scientific">Meganyctiphanes norvegica</name>
    <name type="common">Northern krill</name>
    <name type="synonym">Thysanopoda norvegica</name>
    <dbReference type="NCBI Taxonomy" id="48144"/>
    <lineage>
        <taxon>Eukaryota</taxon>
        <taxon>Metazoa</taxon>
        <taxon>Ecdysozoa</taxon>
        <taxon>Arthropoda</taxon>
        <taxon>Crustacea</taxon>
        <taxon>Multicrustacea</taxon>
        <taxon>Malacostraca</taxon>
        <taxon>Eumalacostraca</taxon>
        <taxon>Eucarida</taxon>
        <taxon>Euphausiacea</taxon>
        <taxon>Euphausiidae</taxon>
        <taxon>Meganyctiphanes</taxon>
    </lineage>
</organism>
<feature type="compositionally biased region" description="Polar residues" evidence="5">
    <location>
        <begin position="178"/>
        <end position="188"/>
    </location>
</feature>
<evidence type="ECO:0000256" key="2">
    <source>
        <dbReference type="ARBA" id="ARBA00022692"/>
    </source>
</evidence>
<comment type="subcellular location">
    <subcellularLocation>
        <location evidence="1">Membrane</location>
        <topology evidence="1">Multi-pass membrane protein</topology>
    </subcellularLocation>
</comment>
<comment type="caution">
    <text evidence="7">The sequence shown here is derived from an EMBL/GenBank/DDBJ whole genome shotgun (WGS) entry which is preliminary data.</text>
</comment>
<dbReference type="GO" id="GO:0004930">
    <property type="term" value="F:G protein-coupled receptor activity"/>
    <property type="evidence" value="ECO:0007669"/>
    <property type="project" value="InterPro"/>
</dbReference>
<feature type="transmembrane region" description="Helical" evidence="6">
    <location>
        <begin position="6"/>
        <end position="32"/>
    </location>
</feature>
<dbReference type="Pfam" id="PF00002">
    <property type="entry name" value="7tm_2"/>
    <property type="match status" value="1"/>
</dbReference>
<dbReference type="AlphaFoldDB" id="A0AAV2S937"/>
<dbReference type="InterPro" id="IPR052808">
    <property type="entry name" value="GPCR_Mth-like"/>
</dbReference>
<sequence>GPVELWTYFYSFVLLLVVSNTFFFCHVLYIVIKTQRASAAVLKNKTKKQERERLWLYVKLFLMMGITWVAEIIPWLNESCYGSFFTDAINSLQGLFLFIIFICKADMLKKIRKQWSPYIRTIKEAVGLSVSESEQSTDSKSSQKTTSGSSGNRNYTTQISHTGSTTGAQVNIPLSEIEQPTSQDTEAASVSDKHKTSVSDIPLSEIEQPISQDTEAASVSDKHKTSVSDNKDNT</sequence>
<evidence type="ECO:0000256" key="6">
    <source>
        <dbReference type="SAM" id="Phobius"/>
    </source>
</evidence>
<name>A0AAV2S937_MEGNR</name>
<reference evidence="7 8" key="1">
    <citation type="submission" date="2024-05" db="EMBL/GenBank/DDBJ databases">
        <authorList>
            <person name="Wallberg A."/>
        </authorList>
    </citation>
    <scope>NUCLEOTIDE SEQUENCE [LARGE SCALE GENOMIC DNA]</scope>
</reference>
<evidence type="ECO:0000256" key="1">
    <source>
        <dbReference type="ARBA" id="ARBA00004141"/>
    </source>
</evidence>
<gene>
    <name evidence="7" type="ORF">MNOR_LOCUS34674</name>
</gene>
<feature type="compositionally biased region" description="Low complexity" evidence="5">
    <location>
        <begin position="133"/>
        <end position="151"/>
    </location>
</feature>
<dbReference type="PANTHER" id="PTHR46953">
    <property type="entry name" value="G-PROTEIN COUPLED RECEPTOR MTH-LIKE 1-RELATED"/>
    <property type="match status" value="1"/>
</dbReference>